<dbReference type="SUPFAM" id="SSF53850">
    <property type="entry name" value="Periplasmic binding protein-like II"/>
    <property type="match status" value="1"/>
</dbReference>
<proteinExistence type="inferred from homology"/>
<comment type="caution">
    <text evidence="2">The sequence shown here is derived from an EMBL/GenBank/DDBJ whole genome shotgun (WGS) entry which is preliminary data.</text>
</comment>
<sequence>MYNLINFMWFIFLLPLKQNILKTVTKPFLSFTMKLMKDYNLKGRDIYMKKLWMMAILSLLVFVVACGDQSADSEADSGEGGGDWEPEQNIEIVAPSGAGGGWDTTARSVGKIMEEEGIVDTDIGVVNKPGGGGAVGWSYINSTNDPHNLFVSSPPLIFVPLNGQSDLSYEDFTPLSNMIADYGAFAVSEDAEWDNLNDLFDDMKEDPSSVTVVGASSPGSMDHMQFVKIAKAAGVDIQEIKYVSEQEGGALTQILNGSADVYSTGVAETVEQVKAGKIKVLGVTSEERLDGDVLSDFETAKEQGIDASFVNWRGFFGPKDMDPAAVAYYEEKFKEVSDSDKFAELRDQYGWDEMYMNSEEYQEFLKEQNDELGSLLEELGLGQ</sequence>
<evidence type="ECO:0000256" key="1">
    <source>
        <dbReference type="ARBA" id="ARBA00006987"/>
    </source>
</evidence>
<dbReference type="PANTHER" id="PTHR42928">
    <property type="entry name" value="TRICARBOXYLATE-BINDING PROTEIN"/>
    <property type="match status" value="1"/>
</dbReference>
<dbReference type="CDD" id="cd07012">
    <property type="entry name" value="PBP2_Bug_TTT"/>
    <property type="match status" value="1"/>
</dbReference>
<dbReference type="InterPro" id="IPR042100">
    <property type="entry name" value="Bug_dom1"/>
</dbReference>
<name>A0ABQ1PML7_9BACI</name>
<dbReference type="Gene3D" id="3.40.190.10">
    <property type="entry name" value="Periplasmic binding protein-like II"/>
    <property type="match status" value="1"/>
</dbReference>
<protein>
    <recommendedName>
        <fullName evidence="4">Tricarboxylic transport membrane protein</fullName>
    </recommendedName>
</protein>
<accession>A0ABQ1PML7</accession>
<keyword evidence="3" id="KW-1185">Reference proteome</keyword>
<evidence type="ECO:0000313" key="3">
    <source>
        <dbReference type="Proteomes" id="UP000619534"/>
    </source>
</evidence>
<dbReference type="InterPro" id="IPR005064">
    <property type="entry name" value="BUG"/>
</dbReference>
<organism evidence="2 3">
    <name type="scientific">Thalassobacillus devorans</name>
    <dbReference type="NCBI Taxonomy" id="279813"/>
    <lineage>
        <taxon>Bacteria</taxon>
        <taxon>Bacillati</taxon>
        <taxon>Bacillota</taxon>
        <taxon>Bacilli</taxon>
        <taxon>Bacillales</taxon>
        <taxon>Bacillaceae</taxon>
        <taxon>Thalassobacillus</taxon>
    </lineage>
</organism>
<comment type="similarity">
    <text evidence="1">Belongs to the UPF0065 (bug) family.</text>
</comment>
<dbReference type="PANTHER" id="PTHR42928:SF3">
    <property type="entry name" value="UPF0065 PROTEIN YFLP"/>
    <property type="match status" value="1"/>
</dbReference>
<evidence type="ECO:0000313" key="2">
    <source>
        <dbReference type="EMBL" id="GGC99661.1"/>
    </source>
</evidence>
<reference evidence="3" key="1">
    <citation type="journal article" date="2019" name="Int. J. Syst. Evol. Microbiol.">
        <title>The Global Catalogue of Microorganisms (GCM) 10K type strain sequencing project: providing services to taxonomists for standard genome sequencing and annotation.</title>
        <authorList>
            <consortium name="The Broad Institute Genomics Platform"/>
            <consortium name="The Broad Institute Genome Sequencing Center for Infectious Disease"/>
            <person name="Wu L."/>
            <person name="Ma J."/>
        </authorList>
    </citation>
    <scope>NUCLEOTIDE SEQUENCE [LARGE SCALE GENOMIC DNA]</scope>
    <source>
        <strain evidence="3">CCM 7282</strain>
    </source>
</reference>
<dbReference type="Pfam" id="PF03401">
    <property type="entry name" value="TctC"/>
    <property type="match status" value="1"/>
</dbReference>
<gene>
    <name evidence="2" type="ORF">GCM10007216_32990</name>
</gene>
<evidence type="ECO:0008006" key="4">
    <source>
        <dbReference type="Google" id="ProtNLM"/>
    </source>
</evidence>
<dbReference type="EMBL" id="BMCJ01000006">
    <property type="protein sequence ID" value="GGC99661.1"/>
    <property type="molecule type" value="Genomic_DNA"/>
</dbReference>
<dbReference type="Gene3D" id="3.40.190.150">
    <property type="entry name" value="Bordetella uptake gene, domain 1"/>
    <property type="match status" value="1"/>
</dbReference>
<dbReference type="Proteomes" id="UP000619534">
    <property type="component" value="Unassembled WGS sequence"/>
</dbReference>